<dbReference type="Proteomes" id="UP000186817">
    <property type="component" value="Unassembled WGS sequence"/>
</dbReference>
<proteinExistence type="predicted"/>
<organism evidence="1 2">
    <name type="scientific">Symbiodinium microadriaticum</name>
    <name type="common">Dinoflagellate</name>
    <name type="synonym">Zooxanthella microadriatica</name>
    <dbReference type="NCBI Taxonomy" id="2951"/>
    <lineage>
        <taxon>Eukaryota</taxon>
        <taxon>Sar</taxon>
        <taxon>Alveolata</taxon>
        <taxon>Dinophyceae</taxon>
        <taxon>Suessiales</taxon>
        <taxon>Symbiodiniaceae</taxon>
        <taxon>Symbiodinium</taxon>
    </lineage>
</organism>
<feature type="non-terminal residue" evidence="1">
    <location>
        <position position="222"/>
    </location>
</feature>
<reference evidence="1 2" key="1">
    <citation type="submission" date="2016-02" db="EMBL/GenBank/DDBJ databases">
        <title>Genome analysis of coral dinoflagellate symbionts highlights evolutionary adaptations to a symbiotic lifestyle.</title>
        <authorList>
            <person name="Aranda M."/>
            <person name="Li Y."/>
            <person name="Liew Y.J."/>
            <person name="Baumgarten S."/>
            <person name="Simakov O."/>
            <person name="Wilson M."/>
            <person name="Piel J."/>
            <person name="Ashoor H."/>
            <person name="Bougouffa S."/>
            <person name="Bajic V.B."/>
            <person name="Ryu T."/>
            <person name="Ravasi T."/>
            <person name="Bayer T."/>
            <person name="Micklem G."/>
            <person name="Kim H."/>
            <person name="Bhak J."/>
            <person name="Lajeunesse T.C."/>
            <person name="Voolstra C.R."/>
        </authorList>
    </citation>
    <scope>NUCLEOTIDE SEQUENCE [LARGE SCALE GENOMIC DNA]</scope>
    <source>
        <strain evidence="1 2">CCMP2467</strain>
    </source>
</reference>
<dbReference type="EMBL" id="LSRX01007488">
    <property type="protein sequence ID" value="OLP72199.1"/>
    <property type="molecule type" value="Genomic_DNA"/>
</dbReference>
<sequence>MTELDAEPAERPLAKIRRAHTLQEILNVAEAMQEEFWSDLDDGLDQSYTEILRELRAENDSETAIIFSLRWQGWEICNDRELLPEEIANYRRTISLGEEGSRLLKAAEKIVAVAQGLQKESEDAVGAVIFARRYEGCAYYGEEHDQELLLDEIELLRSTLGLSEAVRTAQFQKIYPSFNLTPLMRRRHEELMEARALNEWLANRRLQQEGETYADEIGRMTE</sequence>
<accession>A0A1Q9BQ20</accession>
<gene>
    <name evidence="1" type="ORF">AK812_SmicGene48277</name>
</gene>
<protein>
    <submittedName>
        <fullName evidence="1">Uncharacterized protein</fullName>
    </submittedName>
</protein>
<evidence type="ECO:0000313" key="2">
    <source>
        <dbReference type="Proteomes" id="UP000186817"/>
    </source>
</evidence>
<dbReference type="AlphaFoldDB" id="A0A1Q9BQ20"/>
<evidence type="ECO:0000313" key="1">
    <source>
        <dbReference type="EMBL" id="OLP72199.1"/>
    </source>
</evidence>
<keyword evidence="2" id="KW-1185">Reference proteome</keyword>
<name>A0A1Q9BQ20_SYMMI</name>
<comment type="caution">
    <text evidence="1">The sequence shown here is derived from an EMBL/GenBank/DDBJ whole genome shotgun (WGS) entry which is preliminary data.</text>
</comment>